<evidence type="ECO:0000256" key="4">
    <source>
        <dbReference type="ARBA" id="ARBA00022989"/>
    </source>
</evidence>
<dbReference type="RefSeq" id="WP_202688008.1">
    <property type="nucleotide sequence ID" value="NZ_JAESVN010000003.1"/>
</dbReference>
<sequence>MTAPPAAGVQGAGTAAAPPLAMGFILMTVALDAIGIGLIFPVMPDLIESVTGGSLSQAALWGGVLATSFAVMQFLFGPVVGSLSDRFGRRPVLLISLGVMGLGYVGMALAPTIGILLATRILAGIAAATHSTATAFIADITLPEDRGRRFGLIGAAFGSGFVMGPLIGGVLAGIDLHLPFLAAAGLAFANLVFGLIVLPETLAPAHRRAFTLARANPLGALRAVGRLPGLRRLLWTFLLLALAMNVYPAIWAFFGKARFGWDTAMIGYSLALYGICYALGQALLVGPLIRRLGEHRAALWGMWIDFGTLAGLGLVTSGWMALALTPITALGGVTTPALQAILSRNTPADAQGELQGVLASLNAIAMIAAPLMMTFTFAIFTAPGAAIHAPGAPFLLAALMMVAVLFLHATRPRLRGAQP</sequence>
<keyword evidence="9" id="KW-1185">Reference proteome</keyword>
<comment type="caution">
    <text evidence="8">The sequence shown here is derived from an EMBL/GenBank/DDBJ whole genome shotgun (WGS) entry which is preliminary data.</text>
</comment>
<dbReference type="Gene3D" id="1.20.1250.20">
    <property type="entry name" value="MFS general substrate transporter like domains"/>
    <property type="match status" value="1"/>
</dbReference>
<evidence type="ECO:0000259" key="7">
    <source>
        <dbReference type="PROSITE" id="PS50850"/>
    </source>
</evidence>
<dbReference type="GO" id="GO:0016020">
    <property type="term" value="C:membrane"/>
    <property type="evidence" value="ECO:0007669"/>
    <property type="project" value="UniProtKB-SubCell"/>
</dbReference>
<evidence type="ECO:0000313" key="8">
    <source>
        <dbReference type="EMBL" id="MBL4917179.1"/>
    </source>
</evidence>
<feature type="transmembrane region" description="Helical" evidence="6">
    <location>
        <begin position="354"/>
        <end position="380"/>
    </location>
</feature>
<dbReference type="PANTHER" id="PTHR23504:SF15">
    <property type="entry name" value="MAJOR FACILITATOR SUPERFAMILY (MFS) PROFILE DOMAIN-CONTAINING PROTEIN"/>
    <property type="match status" value="1"/>
</dbReference>
<feature type="transmembrane region" description="Helical" evidence="6">
    <location>
        <begin position="180"/>
        <end position="198"/>
    </location>
</feature>
<evidence type="ECO:0000313" key="9">
    <source>
        <dbReference type="Proteomes" id="UP000648908"/>
    </source>
</evidence>
<dbReference type="Proteomes" id="UP000648908">
    <property type="component" value="Unassembled WGS sequence"/>
</dbReference>
<accession>A0A8K0Y2A4</accession>
<dbReference type="InterPro" id="IPR020846">
    <property type="entry name" value="MFS_dom"/>
</dbReference>
<reference evidence="8" key="1">
    <citation type="submission" date="2021-01" db="EMBL/GenBank/DDBJ databases">
        <title>Tabrizicola alba sp. nov. a motile alkaliphilic bacterium isolated from a soda lake.</title>
        <authorList>
            <person name="Szuroczki S."/>
            <person name="Abbaszade G."/>
            <person name="Schumann P."/>
            <person name="Toth E."/>
        </authorList>
    </citation>
    <scope>NUCLEOTIDE SEQUENCE</scope>
    <source>
        <strain evidence="8">DMG-N-6</strain>
    </source>
</reference>
<feature type="transmembrane region" description="Helical" evidence="6">
    <location>
        <begin position="386"/>
        <end position="407"/>
    </location>
</feature>
<gene>
    <name evidence="8" type="ORF">JL811_08080</name>
</gene>
<dbReference type="SUPFAM" id="SSF103473">
    <property type="entry name" value="MFS general substrate transporter"/>
    <property type="match status" value="1"/>
</dbReference>
<keyword evidence="5 6" id="KW-0472">Membrane</keyword>
<feature type="domain" description="Major facilitator superfamily (MFS) profile" evidence="7">
    <location>
        <begin position="21"/>
        <end position="415"/>
    </location>
</feature>
<keyword evidence="4 6" id="KW-1133">Transmembrane helix</keyword>
<organism evidence="8 9">
    <name type="scientific">Szabonella alba</name>
    <dbReference type="NCBI Taxonomy" id="2804194"/>
    <lineage>
        <taxon>Bacteria</taxon>
        <taxon>Pseudomonadati</taxon>
        <taxon>Pseudomonadota</taxon>
        <taxon>Alphaproteobacteria</taxon>
        <taxon>Rhodobacterales</taxon>
        <taxon>Paracoccaceae</taxon>
        <taxon>Szabonella</taxon>
    </lineage>
</organism>
<comment type="subcellular location">
    <subcellularLocation>
        <location evidence="1">Membrane</location>
        <topology evidence="1">Multi-pass membrane protein</topology>
    </subcellularLocation>
</comment>
<dbReference type="PANTHER" id="PTHR23504">
    <property type="entry name" value="MAJOR FACILITATOR SUPERFAMILY DOMAIN-CONTAINING PROTEIN 10"/>
    <property type="match status" value="1"/>
</dbReference>
<evidence type="ECO:0000256" key="6">
    <source>
        <dbReference type="SAM" id="Phobius"/>
    </source>
</evidence>
<dbReference type="AlphaFoldDB" id="A0A8K0Y2A4"/>
<evidence type="ECO:0000256" key="1">
    <source>
        <dbReference type="ARBA" id="ARBA00004141"/>
    </source>
</evidence>
<feature type="transmembrane region" description="Helical" evidence="6">
    <location>
        <begin position="121"/>
        <end position="138"/>
    </location>
</feature>
<dbReference type="InterPro" id="IPR001958">
    <property type="entry name" value="Tet-R_TetA/multi-R_MdtG-like"/>
</dbReference>
<feature type="transmembrane region" description="Helical" evidence="6">
    <location>
        <begin position="297"/>
        <end position="315"/>
    </location>
</feature>
<dbReference type="PROSITE" id="PS50850">
    <property type="entry name" value="MFS"/>
    <property type="match status" value="1"/>
</dbReference>
<feature type="transmembrane region" description="Helical" evidence="6">
    <location>
        <begin position="60"/>
        <end position="80"/>
    </location>
</feature>
<keyword evidence="3 6" id="KW-0812">Transmembrane</keyword>
<dbReference type="EMBL" id="JAESVN010000003">
    <property type="protein sequence ID" value="MBL4917179.1"/>
    <property type="molecule type" value="Genomic_DNA"/>
</dbReference>
<dbReference type="PRINTS" id="PR01035">
    <property type="entry name" value="TCRTETA"/>
</dbReference>
<proteinExistence type="predicted"/>
<feature type="transmembrane region" description="Helical" evidence="6">
    <location>
        <begin position="233"/>
        <end position="254"/>
    </location>
</feature>
<evidence type="ECO:0000256" key="5">
    <source>
        <dbReference type="ARBA" id="ARBA00023136"/>
    </source>
</evidence>
<feature type="transmembrane region" description="Helical" evidence="6">
    <location>
        <begin position="266"/>
        <end position="285"/>
    </location>
</feature>
<feature type="transmembrane region" description="Helical" evidence="6">
    <location>
        <begin position="92"/>
        <end position="115"/>
    </location>
</feature>
<name>A0A8K0Y2A4_9RHOB</name>
<dbReference type="InterPro" id="IPR011701">
    <property type="entry name" value="MFS"/>
</dbReference>
<dbReference type="CDD" id="cd17388">
    <property type="entry name" value="MFS_TetA"/>
    <property type="match status" value="1"/>
</dbReference>
<dbReference type="Pfam" id="PF07690">
    <property type="entry name" value="MFS_1"/>
    <property type="match status" value="1"/>
</dbReference>
<dbReference type="GO" id="GO:0022857">
    <property type="term" value="F:transmembrane transporter activity"/>
    <property type="evidence" value="ECO:0007669"/>
    <property type="project" value="InterPro"/>
</dbReference>
<keyword evidence="2" id="KW-0813">Transport</keyword>
<protein>
    <submittedName>
        <fullName evidence="8">TCR/Tet family MFS transporter</fullName>
    </submittedName>
</protein>
<evidence type="ECO:0000256" key="2">
    <source>
        <dbReference type="ARBA" id="ARBA00022448"/>
    </source>
</evidence>
<evidence type="ECO:0000256" key="3">
    <source>
        <dbReference type="ARBA" id="ARBA00022692"/>
    </source>
</evidence>
<feature type="transmembrane region" description="Helical" evidence="6">
    <location>
        <begin position="321"/>
        <end position="342"/>
    </location>
</feature>
<feature type="transmembrane region" description="Helical" evidence="6">
    <location>
        <begin position="150"/>
        <end position="174"/>
    </location>
</feature>
<feature type="transmembrane region" description="Helical" evidence="6">
    <location>
        <begin position="20"/>
        <end position="40"/>
    </location>
</feature>
<dbReference type="InterPro" id="IPR036259">
    <property type="entry name" value="MFS_trans_sf"/>
</dbReference>